<proteinExistence type="predicted"/>
<dbReference type="Proteomes" id="UP000249794">
    <property type="component" value="Unassembled WGS sequence"/>
</dbReference>
<name>A0A2W4XQN5_9CYAN</name>
<evidence type="ECO:0000313" key="5">
    <source>
        <dbReference type="Proteomes" id="UP000249794"/>
    </source>
</evidence>
<keyword evidence="3" id="KW-0472">Membrane</keyword>
<feature type="compositionally biased region" description="Low complexity" evidence="2">
    <location>
        <begin position="90"/>
        <end position="100"/>
    </location>
</feature>
<evidence type="ECO:0000256" key="3">
    <source>
        <dbReference type="SAM" id="Phobius"/>
    </source>
</evidence>
<feature type="transmembrane region" description="Helical" evidence="3">
    <location>
        <begin position="252"/>
        <end position="274"/>
    </location>
</feature>
<keyword evidence="1" id="KW-0175">Coiled coil</keyword>
<feature type="compositionally biased region" description="Polar residues" evidence="2">
    <location>
        <begin position="127"/>
        <end position="139"/>
    </location>
</feature>
<reference evidence="5" key="1">
    <citation type="submission" date="2018-04" db="EMBL/GenBank/DDBJ databases">
        <authorList>
            <person name="Cornet L."/>
        </authorList>
    </citation>
    <scope>NUCLEOTIDE SEQUENCE [LARGE SCALE GENOMIC DNA]</scope>
</reference>
<organism evidence="4 5">
    <name type="scientific">Phormidesmis priestleyi</name>
    <dbReference type="NCBI Taxonomy" id="268141"/>
    <lineage>
        <taxon>Bacteria</taxon>
        <taxon>Bacillati</taxon>
        <taxon>Cyanobacteriota</taxon>
        <taxon>Cyanophyceae</taxon>
        <taxon>Leptolyngbyales</taxon>
        <taxon>Leptolyngbyaceae</taxon>
        <taxon>Phormidesmis</taxon>
    </lineage>
</organism>
<feature type="region of interest" description="Disordered" evidence="2">
    <location>
        <begin position="126"/>
        <end position="224"/>
    </location>
</feature>
<feature type="coiled-coil region" evidence="1">
    <location>
        <begin position="4"/>
        <end position="45"/>
    </location>
</feature>
<evidence type="ECO:0000256" key="2">
    <source>
        <dbReference type="SAM" id="MobiDB-lite"/>
    </source>
</evidence>
<gene>
    <name evidence="4" type="ORF">DCF15_05090</name>
</gene>
<accession>A0A2W4XQN5</accession>
<feature type="region of interest" description="Disordered" evidence="2">
    <location>
        <begin position="87"/>
        <end position="106"/>
    </location>
</feature>
<keyword evidence="3" id="KW-1133">Transmembrane helix</keyword>
<comment type="caution">
    <text evidence="4">The sequence shown here is derived from an EMBL/GenBank/DDBJ whole genome shotgun (WGS) entry which is preliminary data.</text>
</comment>
<reference evidence="4 5" key="2">
    <citation type="submission" date="2018-06" db="EMBL/GenBank/DDBJ databases">
        <title>Metagenomic assembly of (sub)arctic Cyanobacteria and their associated microbiome from non-axenic cultures.</title>
        <authorList>
            <person name="Baurain D."/>
        </authorList>
    </citation>
    <scope>NUCLEOTIDE SEQUENCE [LARGE SCALE GENOMIC DNA]</scope>
    <source>
        <strain evidence="4">ULC027bin1</strain>
    </source>
</reference>
<evidence type="ECO:0000313" key="4">
    <source>
        <dbReference type="EMBL" id="PZO58547.1"/>
    </source>
</evidence>
<feature type="compositionally biased region" description="Polar residues" evidence="2">
    <location>
        <begin position="169"/>
        <end position="190"/>
    </location>
</feature>
<keyword evidence="3" id="KW-0812">Transmembrane</keyword>
<dbReference type="EMBL" id="QBMP01000033">
    <property type="protein sequence ID" value="PZO58547.1"/>
    <property type="molecule type" value="Genomic_DNA"/>
</dbReference>
<dbReference type="AlphaFoldDB" id="A0A2W4XQN5"/>
<evidence type="ECO:0000256" key="1">
    <source>
        <dbReference type="SAM" id="Coils"/>
    </source>
</evidence>
<sequence length="281" mass="30143">MSVYRELAAELKANKAVIDSLNSRNQQLLQQNQFLKQEIHNVVQATLSLGQVAGVARQASKDSFPSAIAPDTLAKLVRGETSAAFQESTAQNAAQNAAQNKPQTDLQQLQSISEALPQIKAQARAAQLQSTQAHSTQAIPSARVPKPITQRSQPQRSEPSKPQAIAHSSAPTDATTAQRQGHTQGHTTVRSQPSKQSQSGKPSGKQPAFRRTEPISGKGAMVPTALPKLFTETSGEYRSSVLDSAENKEIGGVWLVLSIVLIIVTAFGSGFLIMKPLLKNR</sequence>
<protein>
    <submittedName>
        <fullName evidence="4">Uncharacterized protein</fullName>
    </submittedName>
</protein>
<feature type="compositionally biased region" description="Low complexity" evidence="2">
    <location>
        <begin position="191"/>
        <end position="207"/>
    </location>
</feature>